<keyword evidence="8 10" id="KW-0472">Membrane</keyword>
<dbReference type="STRING" id="36022.A0A1V2L008"/>
<feature type="transmembrane region" description="Helical" evidence="10">
    <location>
        <begin position="173"/>
        <end position="190"/>
    </location>
</feature>
<sequence>MTSHIVLLLVCLVGIYASFLTWGVLQEQISSQVFGKEEERFSAPFVINLAQNVAGFIVGWVYVVYQNSQVSEEQRVSAFDVSLLKSVTLVALTQSLSSPIGLSSVQHVDYLLYQLAKSCKLIPVMFIHLTVYRAKFPLYKYAVAGSVTLGVMLFSLSGSSKSSKSGSNEGGNLTWGLILLFTSLLLDGITNAEQDSMFKKNTKLTGAHLQCALNFVSFGFTLFYASVMTNQLQYAIDFISRYPSILKEIALYAVCGAIGQIFIFVTLANFGSIVLITVTVTRKMMSMLLSVVIFGHDLQMGQWIALGLVFGGIGYEAWVKLQQSKKVKQVAIDKKEK</sequence>
<feature type="transmembrane region" description="Helical" evidence="10">
    <location>
        <begin position="5"/>
        <end position="25"/>
    </location>
</feature>
<evidence type="ECO:0000256" key="9">
    <source>
        <dbReference type="ARBA" id="ARBA00041103"/>
    </source>
</evidence>
<dbReference type="PANTHER" id="PTHR10778">
    <property type="entry name" value="SOLUTE CARRIER FAMILY 35 MEMBER B"/>
    <property type="match status" value="1"/>
</dbReference>
<dbReference type="Proteomes" id="UP000189513">
    <property type="component" value="Unassembled WGS sequence"/>
</dbReference>
<feature type="transmembrane region" description="Helical" evidence="10">
    <location>
        <begin position="211"/>
        <end position="229"/>
    </location>
</feature>
<feature type="transmembrane region" description="Helical" evidence="10">
    <location>
        <begin position="45"/>
        <end position="65"/>
    </location>
</feature>
<dbReference type="Pfam" id="PF08449">
    <property type="entry name" value="UAA"/>
    <property type="match status" value="1"/>
</dbReference>
<comment type="similarity">
    <text evidence="2">Belongs to the nucleotide-sugar transporter family. SLC35B subfamily.</text>
</comment>
<keyword evidence="7 10" id="KW-1133">Transmembrane helix</keyword>
<evidence type="ECO:0000256" key="3">
    <source>
        <dbReference type="ARBA" id="ARBA00022448"/>
    </source>
</evidence>
<dbReference type="SUPFAM" id="SSF103481">
    <property type="entry name" value="Multidrug resistance efflux transporter EmrE"/>
    <property type="match status" value="1"/>
</dbReference>
<organism evidence="11 12">
    <name type="scientific">Cyberlindnera fabianii</name>
    <name type="common">Yeast</name>
    <name type="synonym">Hansenula fabianii</name>
    <dbReference type="NCBI Taxonomy" id="36022"/>
    <lineage>
        <taxon>Eukaryota</taxon>
        <taxon>Fungi</taxon>
        <taxon>Dikarya</taxon>
        <taxon>Ascomycota</taxon>
        <taxon>Saccharomycotina</taxon>
        <taxon>Saccharomycetes</taxon>
        <taxon>Phaffomycetales</taxon>
        <taxon>Phaffomycetaceae</taxon>
        <taxon>Cyberlindnera</taxon>
    </lineage>
</organism>
<feature type="transmembrane region" description="Helical" evidence="10">
    <location>
        <begin position="300"/>
        <end position="319"/>
    </location>
</feature>
<keyword evidence="12" id="KW-1185">Reference proteome</keyword>
<dbReference type="GO" id="GO:0000139">
    <property type="term" value="C:Golgi membrane"/>
    <property type="evidence" value="ECO:0007669"/>
    <property type="project" value="TreeGrafter"/>
</dbReference>
<evidence type="ECO:0000256" key="6">
    <source>
        <dbReference type="ARBA" id="ARBA00022824"/>
    </source>
</evidence>
<name>A0A1V2L008_CYBFA</name>
<reference evidence="12" key="1">
    <citation type="journal article" date="2017" name="Genome Announc.">
        <title>Genome sequences of Cyberlindnera fabianii 65, Pichia kudriavzevii 129, and Saccharomyces cerevisiae 131 isolated from fermented masau fruits in Zimbabwe.</title>
        <authorList>
            <person name="van Rijswijck I.M.H."/>
            <person name="Derks M.F.L."/>
            <person name="Abee T."/>
            <person name="de Ridder D."/>
            <person name="Smid E.J."/>
        </authorList>
    </citation>
    <scope>NUCLEOTIDE SEQUENCE [LARGE SCALE GENOMIC DNA]</scope>
    <source>
        <strain evidence="12">65</strain>
    </source>
</reference>
<evidence type="ECO:0000256" key="4">
    <source>
        <dbReference type="ARBA" id="ARBA00022597"/>
    </source>
</evidence>
<evidence type="ECO:0000256" key="5">
    <source>
        <dbReference type="ARBA" id="ARBA00022692"/>
    </source>
</evidence>
<comment type="caution">
    <text evidence="11">The sequence shown here is derived from an EMBL/GenBank/DDBJ whole genome shotgun (WGS) entry which is preliminary data.</text>
</comment>
<dbReference type="InterPro" id="IPR037185">
    <property type="entry name" value="EmrE-like"/>
</dbReference>
<dbReference type="EMBL" id="MPUK01000013">
    <property type="protein sequence ID" value="ONH65144.1"/>
    <property type="molecule type" value="Genomic_DNA"/>
</dbReference>
<dbReference type="GO" id="GO:0005459">
    <property type="term" value="F:UDP-galactose transmembrane transporter activity"/>
    <property type="evidence" value="ECO:0007669"/>
    <property type="project" value="TreeGrafter"/>
</dbReference>
<dbReference type="AlphaFoldDB" id="A0A1V2L008"/>
<evidence type="ECO:0000256" key="1">
    <source>
        <dbReference type="ARBA" id="ARBA00004477"/>
    </source>
</evidence>
<protein>
    <recommendedName>
        <fullName evidence="9">UDP-galactose transporter homolog 1</fullName>
    </recommendedName>
</protein>
<keyword evidence="6" id="KW-0256">Endoplasmic reticulum</keyword>
<dbReference type="OMA" id="CGAIGQV"/>
<dbReference type="PANTHER" id="PTHR10778:SF10">
    <property type="entry name" value="SOLUTE CARRIER FAMILY 35 MEMBER B1"/>
    <property type="match status" value="1"/>
</dbReference>
<proteinExistence type="inferred from homology"/>
<evidence type="ECO:0000256" key="7">
    <source>
        <dbReference type="ARBA" id="ARBA00022989"/>
    </source>
</evidence>
<evidence type="ECO:0000256" key="2">
    <source>
        <dbReference type="ARBA" id="ARBA00010694"/>
    </source>
</evidence>
<evidence type="ECO:0000313" key="11">
    <source>
        <dbReference type="EMBL" id="ONH65144.1"/>
    </source>
</evidence>
<gene>
    <name evidence="11" type="ORF">BON22_5032</name>
</gene>
<keyword evidence="3" id="KW-0813">Transport</keyword>
<dbReference type="InterPro" id="IPR013657">
    <property type="entry name" value="SCL35B1-4/HUT1"/>
</dbReference>
<keyword evidence="4" id="KW-0762">Sugar transport</keyword>
<dbReference type="VEuPathDB" id="FungiDB:BON22_5032"/>
<feature type="transmembrane region" description="Helical" evidence="10">
    <location>
        <begin position="249"/>
        <end position="267"/>
    </location>
</feature>
<feature type="transmembrane region" description="Helical" evidence="10">
    <location>
        <begin position="138"/>
        <end position="158"/>
    </location>
</feature>
<accession>A0A1V2L008</accession>
<evidence type="ECO:0000256" key="8">
    <source>
        <dbReference type="ARBA" id="ARBA00023136"/>
    </source>
</evidence>
<feature type="transmembrane region" description="Helical" evidence="10">
    <location>
        <begin position="274"/>
        <end position="294"/>
    </location>
</feature>
<dbReference type="GO" id="GO:0005460">
    <property type="term" value="F:UDP-glucose transmembrane transporter activity"/>
    <property type="evidence" value="ECO:0007669"/>
    <property type="project" value="TreeGrafter"/>
</dbReference>
<comment type="subcellular location">
    <subcellularLocation>
        <location evidence="1">Endoplasmic reticulum membrane</location>
        <topology evidence="1">Multi-pass membrane protein</topology>
    </subcellularLocation>
</comment>
<evidence type="ECO:0000256" key="10">
    <source>
        <dbReference type="SAM" id="Phobius"/>
    </source>
</evidence>
<dbReference type="GO" id="GO:0005789">
    <property type="term" value="C:endoplasmic reticulum membrane"/>
    <property type="evidence" value="ECO:0007669"/>
    <property type="project" value="UniProtKB-SubCell"/>
</dbReference>
<evidence type="ECO:0000313" key="12">
    <source>
        <dbReference type="Proteomes" id="UP000189513"/>
    </source>
</evidence>
<keyword evidence="5 10" id="KW-0812">Transmembrane</keyword>